<feature type="region of interest" description="Disordered" evidence="1">
    <location>
        <begin position="453"/>
        <end position="474"/>
    </location>
</feature>
<feature type="compositionally biased region" description="Basic and acidic residues" evidence="1">
    <location>
        <begin position="327"/>
        <end position="337"/>
    </location>
</feature>
<sequence length="474" mass="52629">MGTGNFSSREYEILRLLGVSLGFGDWTICSDSGPLPEFGWDYYDAEVGPLQNQSRSDIDDITEEELQELASLEQTSSEGAEDDMELNVLLELPCIGDIPDVTSAELLRAAEATVPAEAPALGEAYVPAAPVEASVPAEVQPNTARDDVLSQSPVRVKRKRPVTRLRMMSGSPAFVAPSCEYNDVMKAAFSKLWLSLGQRRIIDASELLMKKYNAYCATVRNKERELGENQPPLELLPVTLTAVKEYLKARGDERAAPFRAGSLDEVSRAETSNLRAALDASDDAFWKTTRSSEEKEVRVEDIVRLPPSCEAKPPPLPESSAARKKRERDELKEEETRAKKAARLAKKAAWTDADGKVSDTKKLDDLLQGRQERALATLKSLGLQRERRKPGDPQICAVCGQFRGKAHKGPNNQIHHIIGRKGRGGGRIWCPYVDPISELEAAMADRREKLKARNNRYYQRRKQLEGSLKKADGR</sequence>
<feature type="compositionally biased region" description="Basic and acidic residues" evidence="1">
    <location>
        <begin position="462"/>
        <end position="474"/>
    </location>
</feature>
<protein>
    <submittedName>
        <fullName evidence="2">Uncharacterized protein</fullName>
    </submittedName>
</protein>
<accession>A0A7J6NE57</accession>
<dbReference type="Proteomes" id="UP000541610">
    <property type="component" value="Unassembled WGS sequence"/>
</dbReference>
<gene>
    <name evidence="2" type="ORF">FOZ60_010992</name>
</gene>
<comment type="caution">
    <text evidence="2">The sequence shown here is derived from an EMBL/GenBank/DDBJ whole genome shotgun (WGS) entry which is preliminary data.</text>
</comment>
<evidence type="ECO:0000313" key="3">
    <source>
        <dbReference type="Proteomes" id="UP000541610"/>
    </source>
</evidence>
<dbReference type="EMBL" id="JABANP010000453">
    <property type="protein sequence ID" value="KAF4682162.1"/>
    <property type="molecule type" value="Genomic_DNA"/>
</dbReference>
<dbReference type="OrthoDB" id="445314at2759"/>
<evidence type="ECO:0000256" key="1">
    <source>
        <dbReference type="SAM" id="MobiDB-lite"/>
    </source>
</evidence>
<organism evidence="2 3">
    <name type="scientific">Perkinsus olseni</name>
    <name type="common">Perkinsus atlanticus</name>
    <dbReference type="NCBI Taxonomy" id="32597"/>
    <lineage>
        <taxon>Eukaryota</taxon>
        <taxon>Sar</taxon>
        <taxon>Alveolata</taxon>
        <taxon>Perkinsozoa</taxon>
        <taxon>Perkinsea</taxon>
        <taxon>Perkinsida</taxon>
        <taxon>Perkinsidae</taxon>
        <taxon>Perkinsus</taxon>
    </lineage>
</organism>
<evidence type="ECO:0000313" key="2">
    <source>
        <dbReference type="EMBL" id="KAF4682162.1"/>
    </source>
</evidence>
<name>A0A7J6NE57_PEROL</name>
<proteinExistence type="predicted"/>
<reference evidence="2 3" key="1">
    <citation type="submission" date="2020-04" db="EMBL/GenBank/DDBJ databases">
        <title>Perkinsus olseni comparative genomics.</title>
        <authorList>
            <person name="Bogema D.R."/>
        </authorList>
    </citation>
    <scope>NUCLEOTIDE SEQUENCE [LARGE SCALE GENOMIC DNA]</scope>
    <source>
        <strain evidence="2">00978-12</strain>
    </source>
</reference>
<feature type="region of interest" description="Disordered" evidence="1">
    <location>
        <begin position="306"/>
        <end position="337"/>
    </location>
</feature>
<dbReference type="AlphaFoldDB" id="A0A7J6NE57"/>